<name>A0ABT9CDR3_9BACL</name>
<dbReference type="Gene3D" id="1.10.220.30">
    <property type="match status" value="1"/>
</dbReference>
<keyword evidence="2" id="KW-0472">Membrane</keyword>
<evidence type="ECO:0000256" key="1">
    <source>
        <dbReference type="SAM" id="Coils"/>
    </source>
</evidence>
<feature type="domain" description="Magnesium transporter MgtE intracellular" evidence="3">
    <location>
        <begin position="150"/>
        <end position="204"/>
    </location>
</feature>
<feature type="transmembrane region" description="Helical" evidence="2">
    <location>
        <begin position="20"/>
        <end position="40"/>
    </location>
</feature>
<dbReference type="InterPro" id="IPR011002">
    <property type="entry name" value="FliG_a-hlx"/>
</dbReference>
<proteinExistence type="predicted"/>
<evidence type="ECO:0000313" key="5">
    <source>
        <dbReference type="Proteomes" id="UP001240171"/>
    </source>
</evidence>
<dbReference type="EMBL" id="JAUQTB010000002">
    <property type="protein sequence ID" value="MDO7905831.1"/>
    <property type="molecule type" value="Genomic_DNA"/>
</dbReference>
<keyword evidence="1" id="KW-0175">Coiled coil</keyword>
<dbReference type="RefSeq" id="WP_305023027.1">
    <property type="nucleotide sequence ID" value="NZ_JAUQTB010000002.1"/>
</dbReference>
<dbReference type="SUPFAM" id="SSF158791">
    <property type="entry name" value="MgtE N-terminal domain-like"/>
    <property type="match status" value="1"/>
</dbReference>
<keyword evidence="5" id="KW-1185">Reference proteome</keyword>
<accession>A0ABT9CDR3</accession>
<dbReference type="InterPro" id="IPR006668">
    <property type="entry name" value="Mg_transptr_MgtE_intracell_dom"/>
</dbReference>
<organism evidence="4 5">
    <name type="scientific">Paenibacillus lacisoli</name>
    <dbReference type="NCBI Taxonomy" id="3064525"/>
    <lineage>
        <taxon>Bacteria</taxon>
        <taxon>Bacillati</taxon>
        <taxon>Bacillota</taxon>
        <taxon>Bacilli</taxon>
        <taxon>Bacillales</taxon>
        <taxon>Paenibacillaceae</taxon>
        <taxon>Paenibacillus</taxon>
    </lineage>
</organism>
<gene>
    <name evidence="4" type="ORF">Q5741_05300</name>
</gene>
<evidence type="ECO:0000259" key="3">
    <source>
        <dbReference type="Pfam" id="PF03448"/>
    </source>
</evidence>
<evidence type="ECO:0000313" key="4">
    <source>
        <dbReference type="EMBL" id="MDO7905831.1"/>
    </source>
</evidence>
<keyword evidence="2" id="KW-1133">Transmembrane helix</keyword>
<comment type="caution">
    <text evidence="4">The sequence shown here is derived from an EMBL/GenBank/DDBJ whole genome shotgun (WGS) entry which is preliminary data.</text>
</comment>
<keyword evidence="2" id="KW-0812">Transmembrane</keyword>
<dbReference type="Gene3D" id="1.20.5.340">
    <property type="match status" value="1"/>
</dbReference>
<protein>
    <submittedName>
        <fullName evidence="4">Kinesin</fullName>
    </submittedName>
</protein>
<reference evidence="4 5" key="1">
    <citation type="submission" date="2023-07" db="EMBL/GenBank/DDBJ databases">
        <title>Paenibacillus sp. JX-17 nov. isolated from soil.</title>
        <authorList>
            <person name="Wan Y."/>
            <person name="Liu B."/>
        </authorList>
    </citation>
    <scope>NUCLEOTIDE SEQUENCE [LARGE SCALE GENOMIC DNA]</scope>
    <source>
        <strain evidence="4 5">JX-17</strain>
    </source>
</reference>
<sequence>MANKDLDIEKESSGGIERFLFFLIPIVFTVVLVGVLLTMFNIDFRNTMLNVAREVPVVKNWVPESKDDPKKSEIETAKDQAKSAEATIKELKSQVAKQDQQIQQAQTDKSEQQSKVEELEKQVQDLQAAADTSAAQTQQDAYTKQIKDLAKMYSTMSAGKAAPILQNMTTEEIVQLLSQMNQESRAAILAKMDPKTAADITVALQNAKPSSDLAIAALQSRLNQTQSSGTAAKPTTNSKNLDKSQISQMFSTMTPKSGADLILKTFSISPDKAITILNSVDDATRSKLLESMSSQDAALSAKILNKLMGGK</sequence>
<evidence type="ECO:0000256" key="2">
    <source>
        <dbReference type="SAM" id="Phobius"/>
    </source>
</evidence>
<dbReference type="Proteomes" id="UP001240171">
    <property type="component" value="Unassembled WGS sequence"/>
</dbReference>
<dbReference type="SUPFAM" id="SSF48029">
    <property type="entry name" value="FliG"/>
    <property type="match status" value="1"/>
</dbReference>
<feature type="coiled-coil region" evidence="1">
    <location>
        <begin position="74"/>
        <end position="136"/>
    </location>
</feature>
<dbReference type="Pfam" id="PF03448">
    <property type="entry name" value="MgtE_N"/>
    <property type="match status" value="1"/>
</dbReference>